<reference evidence="2 3" key="1">
    <citation type="journal article" date="2016" name="Genome Biol. Evol.">
        <title>Gene Family Evolution Reflects Adaptation to Soil Environmental Stressors in the Genome of the Collembolan Orchesella cincta.</title>
        <authorList>
            <person name="Faddeeva-Vakhrusheva A."/>
            <person name="Derks M.F."/>
            <person name="Anvar S.Y."/>
            <person name="Agamennone V."/>
            <person name="Suring W."/>
            <person name="Smit S."/>
            <person name="van Straalen N.M."/>
            <person name="Roelofs D."/>
        </authorList>
    </citation>
    <scope>NUCLEOTIDE SEQUENCE [LARGE SCALE GENOMIC DNA]</scope>
    <source>
        <tissue evidence="2">Mixed pool</tissue>
    </source>
</reference>
<feature type="transmembrane region" description="Helical" evidence="1">
    <location>
        <begin position="120"/>
        <end position="141"/>
    </location>
</feature>
<evidence type="ECO:0000313" key="2">
    <source>
        <dbReference type="EMBL" id="ODN03194.1"/>
    </source>
</evidence>
<evidence type="ECO:0000256" key="1">
    <source>
        <dbReference type="SAM" id="Phobius"/>
    </source>
</evidence>
<accession>A0A1D2ND59</accession>
<name>A0A1D2ND59_ORCCI</name>
<feature type="transmembrane region" description="Helical" evidence="1">
    <location>
        <begin position="16"/>
        <end position="37"/>
    </location>
</feature>
<protein>
    <submittedName>
        <fullName evidence="2">Uncharacterized protein</fullName>
    </submittedName>
</protein>
<dbReference type="Proteomes" id="UP000094527">
    <property type="component" value="Unassembled WGS sequence"/>
</dbReference>
<organism evidence="2 3">
    <name type="scientific">Orchesella cincta</name>
    <name type="common">Springtail</name>
    <name type="synonym">Podura cincta</name>
    <dbReference type="NCBI Taxonomy" id="48709"/>
    <lineage>
        <taxon>Eukaryota</taxon>
        <taxon>Metazoa</taxon>
        <taxon>Ecdysozoa</taxon>
        <taxon>Arthropoda</taxon>
        <taxon>Hexapoda</taxon>
        <taxon>Collembola</taxon>
        <taxon>Entomobryomorpha</taxon>
        <taxon>Entomobryoidea</taxon>
        <taxon>Orchesellidae</taxon>
        <taxon>Orchesellinae</taxon>
        <taxon>Orchesella</taxon>
    </lineage>
</organism>
<gene>
    <name evidence="2" type="ORF">Ocin01_03473</name>
</gene>
<keyword evidence="1" id="KW-0812">Transmembrane</keyword>
<dbReference type="AlphaFoldDB" id="A0A1D2ND59"/>
<proteinExistence type="predicted"/>
<evidence type="ECO:0000313" key="3">
    <source>
        <dbReference type="Proteomes" id="UP000094527"/>
    </source>
</evidence>
<dbReference type="EMBL" id="LJIJ01000083">
    <property type="protein sequence ID" value="ODN03194.1"/>
    <property type="molecule type" value="Genomic_DNA"/>
</dbReference>
<keyword evidence="1" id="KW-0472">Membrane</keyword>
<comment type="caution">
    <text evidence="2">The sequence shown here is derived from an EMBL/GenBank/DDBJ whole genome shotgun (WGS) entry which is preliminary data.</text>
</comment>
<keyword evidence="3" id="KW-1185">Reference proteome</keyword>
<sequence length="197" mass="21279">MVILLMEEAIMEGEEAMAVMVAVMGWAVVIIADMVAVTEVMEEAAIIAATVVMEEEDMEAAMEVADMAVMVEVEGTMAAAMVETMECTMVVPATEEEDTIHTAEEVAADMEAMEAGVGVMAINSTSSLQAIAVIIGVLLLFRASSVRFLPTTTASNPKKFPVICNWQSLNLCLLNSVQILLHFMEFLHSFHILCSVK</sequence>
<keyword evidence="1" id="KW-1133">Transmembrane helix</keyword>